<evidence type="ECO:0000259" key="3">
    <source>
        <dbReference type="PROSITE" id="PS50303"/>
    </source>
</evidence>
<dbReference type="Pfam" id="PF00806">
    <property type="entry name" value="PUF"/>
    <property type="match status" value="7"/>
</dbReference>
<dbReference type="PANTHER" id="PTHR12537">
    <property type="entry name" value="RNA BINDING PROTEIN PUMILIO-RELATED"/>
    <property type="match status" value="1"/>
</dbReference>
<reference evidence="4" key="1">
    <citation type="submission" date="2021-01" db="EMBL/GenBank/DDBJ databases">
        <authorList>
            <consortium name="Genoscope - CEA"/>
            <person name="William W."/>
        </authorList>
    </citation>
    <scope>NUCLEOTIDE SEQUENCE</scope>
</reference>
<accession>A0A8S1VHI6</accession>
<feature type="repeat" description="Pumilio" evidence="2">
    <location>
        <begin position="220"/>
        <end position="257"/>
    </location>
</feature>
<evidence type="ECO:0000256" key="1">
    <source>
        <dbReference type="ARBA" id="ARBA00022737"/>
    </source>
</evidence>
<dbReference type="SMART" id="SM00025">
    <property type="entry name" value="Pumilio"/>
    <property type="match status" value="8"/>
</dbReference>
<dbReference type="Proteomes" id="UP000689195">
    <property type="component" value="Unassembled WGS sequence"/>
</dbReference>
<proteinExistence type="predicted"/>
<dbReference type="AlphaFoldDB" id="A0A8S1VHI6"/>
<feature type="repeat" description="Pumilio" evidence="2">
    <location>
        <begin position="184"/>
        <end position="219"/>
    </location>
</feature>
<evidence type="ECO:0000313" key="4">
    <source>
        <dbReference type="EMBL" id="CAD8175219.1"/>
    </source>
</evidence>
<dbReference type="EMBL" id="CAJJDO010000062">
    <property type="protein sequence ID" value="CAD8175219.1"/>
    <property type="molecule type" value="Genomic_DNA"/>
</dbReference>
<gene>
    <name evidence="4" type="ORF">PPENT_87.1.T0620232</name>
</gene>
<dbReference type="OrthoDB" id="668540at2759"/>
<dbReference type="GO" id="GO:0005737">
    <property type="term" value="C:cytoplasm"/>
    <property type="evidence" value="ECO:0007669"/>
    <property type="project" value="TreeGrafter"/>
</dbReference>
<dbReference type="PANTHER" id="PTHR12537:SF12">
    <property type="entry name" value="MATERNAL PROTEIN PUMILIO"/>
    <property type="match status" value="1"/>
</dbReference>
<name>A0A8S1VHI6_9CILI</name>
<feature type="repeat" description="Pumilio" evidence="2">
    <location>
        <begin position="363"/>
        <end position="398"/>
    </location>
</feature>
<evidence type="ECO:0000313" key="5">
    <source>
        <dbReference type="Proteomes" id="UP000689195"/>
    </source>
</evidence>
<evidence type="ECO:0000256" key="2">
    <source>
        <dbReference type="PROSITE-ProRule" id="PRU00317"/>
    </source>
</evidence>
<dbReference type="GO" id="GO:0003729">
    <property type="term" value="F:mRNA binding"/>
    <property type="evidence" value="ECO:0007669"/>
    <property type="project" value="TreeGrafter"/>
</dbReference>
<dbReference type="InterPro" id="IPR033133">
    <property type="entry name" value="PUM-HD"/>
</dbReference>
<sequence length="475" mass="55651">MTDDDFETEQNLLGSILSITDEYEYQDQKKLNASDECNQTQTQIKLQRQYKFQTTDTFNKSFEQISLGSDQICSPIQPEGKLKYKNSGVCTSFSSDNQTSLENSMIFGNVRCFDYFQKQSDQFSPIYYSQNNPIWPQYQKSNQILDIQLDIDIENMCGNQVLSRKVQKIFETGQSNQRQQIFCKVLVNCQEFSKDIFGNYLIQKILEKGTTQQQMQIFKQLLPYVIELSKNNFGCRVIQKLIDIISKNDQLIVSFIQEIKQNSKCLLIDQNGKYVILKCLETLSIDIFRFILKPTEELGIHMCDSQYGCKIIQKLIDNYPTQVDTLIENCISNQHLLYKSQYGNYIIQYAIKQSRYLDIIANYILNNLENLCFNKYASNTVETILEYLTPKLKNNFVQILMKLSDKNGMFIFLNISTNPFGNYVIKKLLQIFDQEHKQQLLNLTKQNQHLLYYIKQSEYGQRIYILLTTQLNDQN</sequence>
<keyword evidence="1" id="KW-0677">Repeat</keyword>
<dbReference type="PROSITE" id="PS50303">
    <property type="entry name" value="PUM_HD"/>
    <property type="match status" value="1"/>
</dbReference>
<keyword evidence="5" id="KW-1185">Reference proteome</keyword>
<feature type="domain" description="PUM-HD" evidence="3">
    <location>
        <begin position="122"/>
        <end position="471"/>
    </location>
</feature>
<protein>
    <recommendedName>
        <fullName evidence="3">PUM-HD domain-containing protein</fullName>
    </recommendedName>
</protein>
<organism evidence="4 5">
    <name type="scientific">Paramecium pentaurelia</name>
    <dbReference type="NCBI Taxonomy" id="43138"/>
    <lineage>
        <taxon>Eukaryota</taxon>
        <taxon>Sar</taxon>
        <taxon>Alveolata</taxon>
        <taxon>Ciliophora</taxon>
        <taxon>Intramacronucleata</taxon>
        <taxon>Oligohymenophorea</taxon>
        <taxon>Peniculida</taxon>
        <taxon>Parameciidae</taxon>
        <taxon>Paramecium</taxon>
    </lineage>
</organism>
<dbReference type="PROSITE" id="PS50302">
    <property type="entry name" value="PUM"/>
    <property type="match status" value="4"/>
</dbReference>
<comment type="caution">
    <text evidence="4">The sequence shown here is derived from an EMBL/GenBank/DDBJ whole genome shotgun (WGS) entry which is preliminary data.</text>
</comment>
<feature type="repeat" description="Pumilio" evidence="2">
    <location>
        <begin position="402"/>
        <end position="442"/>
    </location>
</feature>
<dbReference type="InterPro" id="IPR001313">
    <property type="entry name" value="Pumilio_RNA-bd_rpt"/>
</dbReference>
<dbReference type="GO" id="GO:0010608">
    <property type="term" value="P:post-transcriptional regulation of gene expression"/>
    <property type="evidence" value="ECO:0007669"/>
    <property type="project" value="TreeGrafter"/>
</dbReference>